<name>A0A5K1I4F9_9GAMM</name>
<dbReference type="EMBL" id="CABVOU010000039">
    <property type="protein sequence ID" value="VVZ96315.1"/>
    <property type="molecule type" value="Genomic_DNA"/>
</dbReference>
<protein>
    <submittedName>
        <fullName evidence="1">Uncharacterized protein</fullName>
    </submittedName>
</protein>
<reference evidence="1 2" key="1">
    <citation type="submission" date="2019-09" db="EMBL/GenBank/DDBJ databases">
        <authorList>
            <person name="Criscuolo A."/>
        </authorList>
    </citation>
    <scope>NUCLEOTIDE SEQUENCE [LARGE SCALE GENOMIC DNA]</scope>
    <source>
        <strain evidence="2">3(2)</strain>
    </source>
</reference>
<organism evidence="1 2">
    <name type="scientific">Halomonas lysinitropha</name>
    <dbReference type="NCBI Taxonomy" id="2607506"/>
    <lineage>
        <taxon>Bacteria</taxon>
        <taxon>Pseudomonadati</taxon>
        <taxon>Pseudomonadota</taxon>
        <taxon>Gammaproteobacteria</taxon>
        <taxon>Oceanospirillales</taxon>
        <taxon>Halomonadaceae</taxon>
        <taxon>Halomonas</taxon>
    </lineage>
</organism>
<proteinExistence type="predicted"/>
<accession>A0A5K1I4F9</accession>
<keyword evidence="2" id="KW-1185">Reference proteome</keyword>
<dbReference type="AlphaFoldDB" id="A0A5K1I4F9"/>
<gene>
    <name evidence="1" type="ORF">HALO32_02411</name>
</gene>
<dbReference type="Proteomes" id="UP000326725">
    <property type="component" value="Unassembled WGS sequence"/>
</dbReference>
<evidence type="ECO:0000313" key="2">
    <source>
        <dbReference type="Proteomes" id="UP000326725"/>
    </source>
</evidence>
<evidence type="ECO:0000313" key="1">
    <source>
        <dbReference type="EMBL" id="VVZ96315.1"/>
    </source>
</evidence>
<sequence length="38" mass="4096">MGGRILMQVNGQVLDSQAPAVELLKAWDLEAVREQAAS</sequence>